<keyword evidence="1" id="KW-0479">Metal-binding</keyword>
<dbReference type="InParanoid" id="D8Q284"/>
<organism evidence="7">
    <name type="scientific">Schizophyllum commune (strain H4-8 / FGSC 9210)</name>
    <name type="common">Split gill fungus</name>
    <dbReference type="NCBI Taxonomy" id="578458"/>
    <lineage>
        <taxon>Eukaryota</taxon>
        <taxon>Fungi</taxon>
        <taxon>Dikarya</taxon>
        <taxon>Basidiomycota</taxon>
        <taxon>Agaricomycotina</taxon>
        <taxon>Agaricomycetes</taxon>
        <taxon>Agaricomycetidae</taxon>
        <taxon>Agaricales</taxon>
        <taxon>Schizophyllaceae</taxon>
        <taxon>Schizophyllum</taxon>
    </lineage>
</organism>
<dbReference type="Pfam" id="PF01753">
    <property type="entry name" value="zf-MYND"/>
    <property type="match status" value="1"/>
</dbReference>
<dbReference type="KEGG" id="scm:SCHCO_02537214"/>
<evidence type="ECO:0000259" key="5">
    <source>
        <dbReference type="PROSITE" id="PS50865"/>
    </source>
</evidence>
<dbReference type="OrthoDB" id="10276064at2759"/>
<evidence type="ECO:0000256" key="3">
    <source>
        <dbReference type="ARBA" id="ARBA00022833"/>
    </source>
</evidence>
<dbReference type="EMBL" id="GL377305">
    <property type="protein sequence ID" value="EFI98066.1"/>
    <property type="molecule type" value="Genomic_DNA"/>
</dbReference>
<dbReference type="SUPFAM" id="SSF144232">
    <property type="entry name" value="HIT/MYND zinc finger-like"/>
    <property type="match status" value="1"/>
</dbReference>
<dbReference type="InterPro" id="IPR002893">
    <property type="entry name" value="Znf_MYND"/>
</dbReference>
<accession>D8Q284</accession>
<dbReference type="GO" id="GO:0008270">
    <property type="term" value="F:zinc ion binding"/>
    <property type="evidence" value="ECO:0007669"/>
    <property type="project" value="UniProtKB-KW"/>
</dbReference>
<reference evidence="6 7" key="1">
    <citation type="journal article" date="2010" name="Nat. Biotechnol.">
        <title>Genome sequence of the model mushroom Schizophyllum commune.</title>
        <authorList>
            <person name="Ohm R.A."/>
            <person name="de Jong J.F."/>
            <person name="Lugones L.G."/>
            <person name="Aerts A."/>
            <person name="Kothe E."/>
            <person name="Stajich J.E."/>
            <person name="de Vries R.P."/>
            <person name="Record E."/>
            <person name="Levasseur A."/>
            <person name="Baker S.E."/>
            <person name="Bartholomew K.A."/>
            <person name="Coutinho P.M."/>
            <person name="Erdmann S."/>
            <person name="Fowler T.J."/>
            <person name="Gathman A.C."/>
            <person name="Lombard V."/>
            <person name="Henrissat B."/>
            <person name="Knabe N."/>
            <person name="Kuees U."/>
            <person name="Lilly W.W."/>
            <person name="Lindquist E."/>
            <person name="Lucas S."/>
            <person name="Magnuson J.K."/>
            <person name="Piumi F."/>
            <person name="Raudaskoski M."/>
            <person name="Salamov A."/>
            <person name="Schmutz J."/>
            <person name="Schwarze F.W.M.R."/>
            <person name="vanKuyk P.A."/>
            <person name="Horton J.S."/>
            <person name="Grigoriev I.V."/>
            <person name="Woesten H.A.B."/>
        </authorList>
    </citation>
    <scope>NUCLEOTIDE SEQUENCE [LARGE SCALE GENOMIC DNA]</scope>
    <source>
        <strain evidence="7">H4-8 / FGSC 9210</strain>
    </source>
</reference>
<proteinExistence type="predicted"/>
<keyword evidence="7" id="KW-1185">Reference proteome</keyword>
<dbReference type="GeneID" id="9592791"/>
<name>D8Q284_SCHCM</name>
<keyword evidence="2 4" id="KW-0863">Zinc-finger</keyword>
<feature type="domain" description="MYND-type" evidence="5">
    <location>
        <begin position="28"/>
        <end position="69"/>
    </location>
</feature>
<protein>
    <submittedName>
        <fullName evidence="6">Expressed protein</fullName>
    </submittedName>
</protein>
<evidence type="ECO:0000313" key="6">
    <source>
        <dbReference type="EMBL" id="EFI98066.1"/>
    </source>
</evidence>
<dbReference type="PROSITE" id="PS50865">
    <property type="entry name" value="ZF_MYND_2"/>
    <property type="match status" value="1"/>
</dbReference>
<evidence type="ECO:0000313" key="7">
    <source>
        <dbReference type="Proteomes" id="UP000007431"/>
    </source>
</evidence>
<evidence type="ECO:0000256" key="1">
    <source>
        <dbReference type="ARBA" id="ARBA00022723"/>
    </source>
</evidence>
<evidence type="ECO:0000256" key="2">
    <source>
        <dbReference type="ARBA" id="ARBA00022771"/>
    </source>
</evidence>
<dbReference type="HOGENOM" id="CLU_1034978_0_0_1"/>
<dbReference type="VEuPathDB" id="FungiDB:SCHCODRAFT_02537214"/>
<keyword evidence="3" id="KW-0862">Zinc</keyword>
<dbReference type="Proteomes" id="UP000007431">
    <property type="component" value="Unassembled WGS sequence"/>
</dbReference>
<gene>
    <name evidence="6" type="ORF">SCHCODRAFT_85100</name>
</gene>
<dbReference type="AlphaFoldDB" id="D8Q284"/>
<dbReference type="Gene3D" id="6.10.140.2220">
    <property type="match status" value="1"/>
</dbReference>
<sequence length="269" mass="31416">MPQWYQAHAELMKRCELVEEMFRPKCFNWRCPAKGQLEGVRVKSCKCYDAFYCSEACQKQHWPMHRCFCPLIDRSDRENFRRIEPVIRTDRGFLNSKDAHFIRLLTKNFIKENGQRLLDTIHKLRLENLSADGPAYVVALCVRFDGQVTTFQIQLYPGVEMDSVDPERSEEENVRIHVTAQVAQPRRRKRPLPLVEVMVLTMWELRDRAEHFKTCKDHAACVARVQGRPPRCEKLETLGGRCDQCPEVYGPDEDPWGAPGPLECMRATY</sequence>
<evidence type="ECO:0000256" key="4">
    <source>
        <dbReference type="PROSITE-ProRule" id="PRU00134"/>
    </source>
</evidence>